<proteinExistence type="predicted"/>
<accession>A0A5J5D1N5</accession>
<dbReference type="AlphaFoldDB" id="A0A5J5D1N5"/>
<evidence type="ECO:0000313" key="2">
    <source>
        <dbReference type="Proteomes" id="UP000327493"/>
    </source>
</evidence>
<evidence type="ECO:0000313" key="1">
    <source>
        <dbReference type="EMBL" id="KAA8588668.1"/>
    </source>
</evidence>
<keyword evidence="2" id="KW-1185">Reference proteome</keyword>
<sequence>MTVFEGGALRVLRCTIPNRSKVAGKEIALFMQSKEKTLLELSDPNWRCDFAMLCDIAEHLAQLN</sequence>
<gene>
    <name evidence="1" type="ORF">FQN60_010013</name>
</gene>
<comment type="caution">
    <text evidence="1">The sequence shown here is derived from an EMBL/GenBank/DDBJ whole genome shotgun (WGS) entry which is preliminary data.</text>
</comment>
<dbReference type="EMBL" id="VOFY01000010">
    <property type="protein sequence ID" value="KAA8588668.1"/>
    <property type="molecule type" value="Genomic_DNA"/>
</dbReference>
<organism evidence="1 2">
    <name type="scientific">Etheostoma spectabile</name>
    <name type="common">orangethroat darter</name>
    <dbReference type="NCBI Taxonomy" id="54343"/>
    <lineage>
        <taxon>Eukaryota</taxon>
        <taxon>Metazoa</taxon>
        <taxon>Chordata</taxon>
        <taxon>Craniata</taxon>
        <taxon>Vertebrata</taxon>
        <taxon>Euteleostomi</taxon>
        <taxon>Actinopterygii</taxon>
        <taxon>Neopterygii</taxon>
        <taxon>Teleostei</taxon>
        <taxon>Neoteleostei</taxon>
        <taxon>Acanthomorphata</taxon>
        <taxon>Eupercaria</taxon>
        <taxon>Perciformes</taxon>
        <taxon>Percoidei</taxon>
        <taxon>Percidae</taxon>
        <taxon>Etheostomatinae</taxon>
        <taxon>Etheostoma</taxon>
    </lineage>
</organism>
<protein>
    <submittedName>
        <fullName evidence="1">Uncharacterized protein</fullName>
    </submittedName>
</protein>
<reference evidence="1 2" key="1">
    <citation type="submission" date="2019-08" db="EMBL/GenBank/DDBJ databases">
        <title>A chromosome-level genome assembly, high-density linkage maps, and genome scans reveal the genomic architecture of hybrid incompatibilities underlying speciation via character displacement in darters (Percidae: Etheostominae).</title>
        <authorList>
            <person name="Moran R.L."/>
            <person name="Catchen J.M."/>
            <person name="Fuller R.C."/>
        </authorList>
    </citation>
    <scope>NUCLEOTIDE SEQUENCE [LARGE SCALE GENOMIC DNA]</scope>
    <source>
        <strain evidence="1">EspeVRDwgs_2016</strain>
        <tissue evidence="1">Muscle</tissue>
    </source>
</reference>
<dbReference type="Proteomes" id="UP000327493">
    <property type="component" value="Chromosome 10"/>
</dbReference>
<name>A0A5J5D1N5_9PERO</name>